<dbReference type="EMBL" id="CP123373">
    <property type="protein sequence ID" value="WHT95903.1"/>
    <property type="molecule type" value="Genomic_DNA"/>
</dbReference>
<feature type="domain" description="HTH cro/C1-type" evidence="1">
    <location>
        <begin position="14"/>
        <end position="68"/>
    </location>
</feature>
<sequence length="99" mass="11935">MNEYLVSKAVGQKITYYRKLHGLSLSELSKIVNVSQQQQSRYERGLNRIKVDKLFIYAQFFNIDIIDFFPKEYSDFFEVDPIINNSINSSKRRFIWRMR</sequence>
<dbReference type="PROSITE" id="PS50943">
    <property type="entry name" value="HTH_CROC1"/>
    <property type="match status" value="1"/>
</dbReference>
<organism evidence="2 3">
    <name type="scientific">Providencia rettgeri</name>
    <dbReference type="NCBI Taxonomy" id="587"/>
    <lineage>
        <taxon>Bacteria</taxon>
        <taxon>Pseudomonadati</taxon>
        <taxon>Pseudomonadota</taxon>
        <taxon>Gammaproteobacteria</taxon>
        <taxon>Enterobacterales</taxon>
        <taxon>Morganellaceae</taxon>
        <taxon>Providencia</taxon>
    </lineage>
</organism>
<evidence type="ECO:0000259" key="1">
    <source>
        <dbReference type="PROSITE" id="PS50943"/>
    </source>
</evidence>
<dbReference type="CDD" id="cd00093">
    <property type="entry name" value="HTH_XRE"/>
    <property type="match status" value="1"/>
</dbReference>
<dbReference type="SMART" id="SM00530">
    <property type="entry name" value="HTH_XRE"/>
    <property type="match status" value="1"/>
</dbReference>
<dbReference type="Pfam" id="PF01381">
    <property type="entry name" value="HTH_3"/>
    <property type="match status" value="1"/>
</dbReference>
<evidence type="ECO:0000313" key="3">
    <source>
        <dbReference type="Proteomes" id="UP000682358"/>
    </source>
</evidence>
<gene>
    <name evidence="2" type="ORF">KOF27_20550</name>
</gene>
<dbReference type="InterPro" id="IPR010982">
    <property type="entry name" value="Lambda_DNA-bd_dom_sf"/>
</dbReference>
<name>A0AAJ6FW19_PRORE</name>
<keyword evidence="2" id="KW-0614">Plasmid</keyword>
<proteinExistence type="predicted"/>
<dbReference type="GO" id="GO:0003677">
    <property type="term" value="F:DNA binding"/>
    <property type="evidence" value="ECO:0007669"/>
    <property type="project" value="InterPro"/>
</dbReference>
<reference evidence="2" key="1">
    <citation type="submission" date="2023-04" db="EMBL/GenBank/DDBJ databases">
        <title>Co-integrate Col3M blaNDM-1-harbouring plasmids in clinical Providencia rettgeri isolates from Argentina.</title>
        <authorList>
            <person name="de Belder D."/>
            <person name="Martino F."/>
            <person name="Tijet N."/>
            <person name="Melano R.G."/>
            <person name="Faccone D."/>
            <person name="de Mendieta J.M."/>
            <person name="Rapoport M."/>
            <person name="Albornoz E."/>
            <person name="Petroni A."/>
            <person name="Tuduri E."/>
            <person name="Derdoy L."/>
            <person name="Cogut S."/>
            <person name="Errecalde L."/>
            <person name="Pasteran F."/>
            <person name="Corso A."/>
            <person name="Gomez S.A."/>
        </authorList>
    </citation>
    <scope>NUCLEOTIDE SEQUENCE</scope>
    <source>
        <strain evidence="2">PreM15628</strain>
        <plasmid evidence="2">p15628A_320</plasmid>
    </source>
</reference>
<dbReference type="SUPFAM" id="SSF47413">
    <property type="entry name" value="lambda repressor-like DNA-binding domains"/>
    <property type="match status" value="1"/>
</dbReference>
<dbReference type="InterPro" id="IPR001387">
    <property type="entry name" value="Cro/C1-type_HTH"/>
</dbReference>
<dbReference type="Gene3D" id="1.10.260.40">
    <property type="entry name" value="lambda repressor-like DNA-binding domains"/>
    <property type="match status" value="1"/>
</dbReference>
<accession>A0AAJ6FW19</accession>
<dbReference type="Proteomes" id="UP000682358">
    <property type="component" value="Plasmid p15628A_320"/>
</dbReference>
<geneLocation type="plasmid" evidence="2 3">
    <name>p15628A_320</name>
</geneLocation>
<protein>
    <submittedName>
        <fullName evidence="2">Helix-turn-helix transcriptional regulator</fullName>
    </submittedName>
</protein>
<dbReference type="AlphaFoldDB" id="A0AAJ6FW19"/>
<evidence type="ECO:0000313" key="2">
    <source>
        <dbReference type="EMBL" id="WHT95903.1"/>
    </source>
</evidence>